<dbReference type="GO" id="GO:0008168">
    <property type="term" value="F:methyltransferase activity"/>
    <property type="evidence" value="ECO:0007669"/>
    <property type="project" value="UniProtKB-KW"/>
</dbReference>
<dbReference type="GO" id="GO:0032259">
    <property type="term" value="P:methylation"/>
    <property type="evidence" value="ECO:0007669"/>
    <property type="project" value="UniProtKB-KW"/>
</dbReference>
<dbReference type="AlphaFoldDB" id="A0AAW2CPJ0"/>
<evidence type="ECO:0000256" key="1">
    <source>
        <dbReference type="ARBA" id="ARBA00022603"/>
    </source>
</evidence>
<evidence type="ECO:0000256" key="4">
    <source>
        <dbReference type="ARBA" id="ARBA00022842"/>
    </source>
</evidence>
<dbReference type="InterPro" id="IPR029063">
    <property type="entry name" value="SAM-dependent_MTases_sf"/>
</dbReference>
<keyword evidence="3" id="KW-0479">Metal-binding</keyword>
<evidence type="ECO:0000256" key="2">
    <source>
        <dbReference type="ARBA" id="ARBA00022679"/>
    </source>
</evidence>
<evidence type="ECO:0000256" key="3">
    <source>
        <dbReference type="ARBA" id="ARBA00022723"/>
    </source>
</evidence>
<gene>
    <name evidence="5" type="ORF">SO802_019722</name>
</gene>
<dbReference type="SUPFAM" id="SSF53335">
    <property type="entry name" value="S-adenosyl-L-methionine-dependent methyltransferases"/>
    <property type="match status" value="1"/>
</dbReference>
<evidence type="ECO:0000313" key="5">
    <source>
        <dbReference type="EMBL" id="KAL0000120.1"/>
    </source>
</evidence>
<dbReference type="InterPro" id="IPR042086">
    <property type="entry name" value="MeTrfase_capping"/>
</dbReference>
<reference evidence="5 6" key="1">
    <citation type="submission" date="2024-01" db="EMBL/GenBank/DDBJ databases">
        <title>A telomere-to-telomere, gap-free genome of sweet tea (Lithocarpus litseifolius).</title>
        <authorList>
            <person name="Zhou J."/>
        </authorList>
    </citation>
    <scope>NUCLEOTIDE SEQUENCE [LARGE SCALE GENOMIC DNA]</scope>
    <source>
        <strain evidence="5">Zhou-2022a</strain>
        <tissue evidence="5">Leaf</tissue>
    </source>
</reference>
<keyword evidence="1" id="KW-0489">Methyltransferase</keyword>
<protein>
    <submittedName>
        <fullName evidence="5">Uncharacterized protein</fullName>
    </submittedName>
</protein>
<dbReference type="InterPro" id="IPR005299">
    <property type="entry name" value="MeTrfase_7"/>
</dbReference>
<dbReference type="GO" id="GO:0046872">
    <property type="term" value="F:metal ion binding"/>
    <property type="evidence" value="ECO:0007669"/>
    <property type="project" value="UniProtKB-KW"/>
</dbReference>
<name>A0AAW2CPJ0_9ROSI</name>
<sequence length="73" mass="8383">MEILNSQKKYVSLRNPSICSLFLRAALEGVIAKHFGNDIMDELFNRYTKKVVESLNPEANKLIVLFDLLKNNN</sequence>
<comment type="caution">
    <text evidence="5">The sequence shown here is derived from an EMBL/GenBank/DDBJ whole genome shotgun (WGS) entry which is preliminary data.</text>
</comment>
<proteinExistence type="predicted"/>
<keyword evidence="6" id="KW-1185">Reference proteome</keyword>
<keyword evidence="2" id="KW-0808">Transferase</keyword>
<dbReference type="EMBL" id="JAZDWU010000006">
    <property type="protein sequence ID" value="KAL0000120.1"/>
    <property type="molecule type" value="Genomic_DNA"/>
</dbReference>
<evidence type="ECO:0000313" key="6">
    <source>
        <dbReference type="Proteomes" id="UP001459277"/>
    </source>
</evidence>
<dbReference type="Gene3D" id="1.10.1200.270">
    <property type="entry name" value="Methyltransferase, alpha-helical capping domain"/>
    <property type="match status" value="1"/>
</dbReference>
<keyword evidence="4" id="KW-0460">Magnesium</keyword>
<accession>A0AAW2CPJ0</accession>
<dbReference type="Proteomes" id="UP001459277">
    <property type="component" value="Unassembled WGS sequence"/>
</dbReference>
<organism evidence="5 6">
    <name type="scientific">Lithocarpus litseifolius</name>
    <dbReference type="NCBI Taxonomy" id="425828"/>
    <lineage>
        <taxon>Eukaryota</taxon>
        <taxon>Viridiplantae</taxon>
        <taxon>Streptophyta</taxon>
        <taxon>Embryophyta</taxon>
        <taxon>Tracheophyta</taxon>
        <taxon>Spermatophyta</taxon>
        <taxon>Magnoliopsida</taxon>
        <taxon>eudicotyledons</taxon>
        <taxon>Gunneridae</taxon>
        <taxon>Pentapetalae</taxon>
        <taxon>rosids</taxon>
        <taxon>fabids</taxon>
        <taxon>Fagales</taxon>
        <taxon>Fagaceae</taxon>
        <taxon>Lithocarpus</taxon>
    </lineage>
</organism>
<dbReference type="Pfam" id="PF03492">
    <property type="entry name" value="Methyltransf_7"/>
    <property type="match status" value="1"/>
</dbReference>